<dbReference type="AlphaFoldDB" id="A0A1G6WSE1"/>
<dbReference type="RefSeq" id="WP_281201087.1">
    <property type="nucleotide sequence ID" value="NZ_FMZX01000011.1"/>
</dbReference>
<dbReference type="Proteomes" id="UP000198925">
    <property type="component" value="Unassembled WGS sequence"/>
</dbReference>
<organism evidence="2 3">
    <name type="scientific">Belnapia rosea</name>
    <dbReference type="NCBI Taxonomy" id="938405"/>
    <lineage>
        <taxon>Bacteria</taxon>
        <taxon>Pseudomonadati</taxon>
        <taxon>Pseudomonadota</taxon>
        <taxon>Alphaproteobacteria</taxon>
        <taxon>Acetobacterales</taxon>
        <taxon>Roseomonadaceae</taxon>
        <taxon>Belnapia</taxon>
    </lineage>
</organism>
<keyword evidence="1" id="KW-0812">Transmembrane</keyword>
<reference evidence="2 3" key="1">
    <citation type="submission" date="2016-10" db="EMBL/GenBank/DDBJ databases">
        <authorList>
            <person name="de Groot N.N."/>
        </authorList>
    </citation>
    <scope>NUCLEOTIDE SEQUENCE [LARGE SCALE GENOMIC DNA]</scope>
    <source>
        <strain evidence="2 3">CPCC 100156</strain>
    </source>
</reference>
<proteinExistence type="predicted"/>
<feature type="transmembrane region" description="Helical" evidence="1">
    <location>
        <begin position="16"/>
        <end position="36"/>
    </location>
</feature>
<evidence type="ECO:0000313" key="3">
    <source>
        <dbReference type="Proteomes" id="UP000198925"/>
    </source>
</evidence>
<name>A0A1G6WSE1_9PROT</name>
<evidence type="ECO:0000256" key="1">
    <source>
        <dbReference type="SAM" id="Phobius"/>
    </source>
</evidence>
<sequence>MRAIAHAATDQWSGTAAYTAAAACFTGFVIAVEIALSHLVY</sequence>
<keyword evidence="3" id="KW-1185">Reference proteome</keyword>
<protein>
    <submittedName>
        <fullName evidence="2">Uncharacterized protein</fullName>
    </submittedName>
</protein>
<evidence type="ECO:0000313" key="2">
    <source>
        <dbReference type="EMBL" id="SDD68719.1"/>
    </source>
</evidence>
<keyword evidence="1" id="KW-1133">Transmembrane helix</keyword>
<gene>
    <name evidence="2" type="ORF">SAMN04487779_101141</name>
</gene>
<dbReference type="EMBL" id="FMZX01000011">
    <property type="protein sequence ID" value="SDD68719.1"/>
    <property type="molecule type" value="Genomic_DNA"/>
</dbReference>
<accession>A0A1G6WSE1</accession>
<keyword evidence="1" id="KW-0472">Membrane</keyword>
<dbReference type="PROSITE" id="PS51257">
    <property type="entry name" value="PROKAR_LIPOPROTEIN"/>
    <property type="match status" value="1"/>
</dbReference>